<dbReference type="Proteomes" id="UP000505325">
    <property type="component" value="Chromosome"/>
</dbReference>
<keyword evidence="2" id="KW-0238">DNA-binding</keyword>
<dbReference type="InterPro" id="IPR036388">
    <property type="entry name" value="WH-like_DNA-bd_sf"/>
</dbReference>
<dbReference type="SUPFAM" id="SSF46785">
    <property type="entry name" value="Winged helix' DNA-binding domain"/>
    <property type="match status" value="1"/>
</dbReference>
<dbReference type="GO" id="GO:0003677">
    <property type="term" value="F:DNA binding"/>
    <property type="evidence" value="ECO:0007669"/>
    <property type="project" value="UniProtKB-KW"/>
</dbReference>
<proteinExistence type="predicted"/>
<dbReference type="EMBL" id="CP054212">
    <property type="protein sequence ID" value="QKJ86869.1"/>
    <property type="molecule type" value="Genomic_DNA"/>
</dbReference>
<evidence type="ECO:0000259" key="4">
    <source>
        <dbReference type="PROSITE" id="PS50995"/>
    </source>
</evidence>
<sequence length="156" mass="17376">MSSQPARPDADEGYHFTDQVGHLLRKVYQRHVAIFQQHVGDSQLTAVQFITLCAIRDMGPSAQTDLVRVTAVDQATIRGVVERLKARELIALSPDPHDKRKVIVSLTPQGDALINQTVPHALQISELTYGKLNAAERIALVFLLNKMLDDSDQPHY</sequence>
<evidence type="ECO:0000313" key="5">
    <source>
        <dbReference type="EMBL" id="QKJ86869.1"/>
    </source>
</evidence>
<evidence type="ECO:0000256" key="1">
    <source>
        <dbReference type="ARBA" id="ARBA00023015"/>
    </source>
</evidence>
<organism evidence="5 6">
    <name type="scientific">Paramixta manurensis</name>
    <dbReference type="NCBI Taxonomy" id="2740817"/>
    <lineage>
        <taxon>Bacteria</taxon>
        <taxon>Pseudomonadati</taxon>
        <taxon>Pseudomonadota</taxon>
        <taxon>Gammaproteobacteria</taxon>
        <taxon>Enterobacterales</taxon>
        <taxon>Erwiniaceae</taxon>
        <taxon>Paramixta</taxon>
    </lineage>
</organism>
<evidence type="ECO:0000256" key="2">
    <source>
        <dbReference type="ARBA" id="ARBA00023125"/>
    </source>
</evidence>
<dbReference type="Pfam" id="PF12802">
    <property type="entry name" value="MarR_2"/>
    <property type="match status" value="1"/>
</dbReference>
<dbReference type="RefSeq" id="WP_173633855.1">
    <property type="nucleotide sequence ID" value="NZ_CP054212.1"/>
</dbReference>
<gene>
    <name evidence="5" type="ORF">PMPD1_1919</name>
</gene>
<accession>A0A6M8UAY6</accession>
<dbReference type="GO" id="GO:0003700">
    <property type="term" value="F:DNA-binding transcription factor activity"/>
    <property type="evidence" value="ECO:0007669"/>
    <property type="project" value="InterPro"/>
</dbReference>
<evidence type="ECO:0000256" key="3">
    <source>
        <dbReference type="ARBA" id="ARBA00023163"/>
    </source>
</evidence>
<feature type="domain" description="HTH marR-type" evidence="4">
    <location>
        <begin position="17"/>
        <end position="149"/>
    </location>
</feature>
<dbReference type="InterPro" id="IPR036390">
    <property type="entry name" value="WH_DNA-bd_sf"/>
</dbReference>
<dbReference type="PROSITE" id="PS50995">
    <property type="entry name" value="HTH_MARR_2"/>
    <property type="match status" value="1"/>
</dbReference>
<reference evidence="5 6" key="1">
    <citation type="submission" date="2020-06" db="EMBL/GenBank/DDBJ databases">
        <title>Genome sequence of Paramixta manurensis strain PD-1.</title>
        <authorList>
            <person name="Lee C.W."/>
            <person name="Kim J."/>
        </authorList>
    </citation>
    <scope>NUCLEOTIDE SEQUENCE [LARGE SCALE GENOMIC DNA]</scope>
    <source>
        <strain evidence="5 6">PD-1</strain>
    </source>
</reference>
<dbReference type="InterPro" id="IPR000835">
    <property type="entry name" value="HTH_MarR-typ"/>
</dbReference>
<keyword evidence="1" id="KW-0805">Transcription regulation</keyword>
<protein>
    <submittedName>
        <fullName evidence="5">Winged helix-turn-helix transcriptional regulator</fullName>
    </submittedName>
</protein>
<dbReference type="KEGG" id="pmak:PMPD1_1919"/>
<evidence type="ECO:0000313" key="6">
    <source>
        <dbReference type="Proteomes" id="UP000505325"/>
    </source>
</evidence>
<dbReference type="Gene3D" id="1.10.10.10">
    <property type="entry name" value="Winged helix-like DNA-binding domain superfamily/Winged helix DNA-binding domain"/>
    <property type="match status" value="1"/>
</dbReference>
<dbReference type="PANTHER" id="PTHR42756">
    <property type="entry name" value="TRANSCRIPTIONAL REGULATOR, MARR"/>
    <property type="match status" value="1"/>
</dbReference>
<dbReference type="PANTHER" id="PTHR42756:SF1">
    <property type="entry name" value="TRANSCRIPTIONAL REPRESSOR OF EMRAB OPERON"/>
    <property type="match status" value="1"/>
</dbReference>
<keyword evidence="6" id="KW-1185">Reference proteome</keyword>
<dbReference type="AlphaFoldDB" id="A0A6M8UAY6"/>
<keyword evidence="3" id="KW-0804">Transcription</keyword>
<name>A0A6M8UAY6_9GAMM</name>
<dbReference type="SMART" id="SM00347">
    <property type="entry name" value="HTH_MARR"/>
    <property type="match status" value="1"/>
</dbReference>